<protein>
    <submittedName>
        <fullName evidence="1">Uncharacterized protein</fullName>
    </submittedName>
</protein>
<dbReference type="Proteomes" id="UP001470230">
    <property type="component" value="Unassembled WGS sequence"/>
</dbReference>
<reference evidence="1 2" key="1">
    <citation type="submission" date="2024-04" db="EMBL/GenBank/DDBJ databases">
        <title>Tritrichomonas musculus Genome.</title>
        <authorList>
            <person name="Alves-Ferreira E."/>
            <person name="Grigg M."/>
            <person name="Lorenzi H."/>
            <person name="Galac M."/>
        </authorList>
    </citation>
    <scope>NUCLEOTIDE SEQUENCE [LARGE SCALE GENOMIC DNA]</scope>
    <source>
        <strain evidence="1 2">EAF2021</strain>
    </source>
</reference>
<sequence>MTHFSANEILAQIVYGFDCGADISFATIAHNSERIFRHGCFDPLANAEDEKASINNYAFSLFSVDHDFSERDFIGFTQRDYIDLHRTIIIQTNGDKSVLSFNLYAGQHNKELDDIQKCTREDNFADDNNNNAHL</sequence>
<evidence type="ECO:0000313" key="1">
    <source>
        <dbReference type="EMBL" id="KAK8870706.1"/>
    </source>
</evidence>
<gene>
    <name evidence="1" type="ORF">M9Y10_008593</name>
</gene>
<accession>A0ABR2IYL4</accession>
<evidence type="ECO:0000313" key="2">
    <source>
        <dbReference type="Proteomes" id="UP001470230"/>
    </source>
</evidence>
<comment type="caution">
    <text evidence="1">The sequence shown here is derived from an EMBL/GenBank/DDBJ whole genome shotgun (WGS) entry which is preliminary data.</text>
</comment>
<organism evidence="1 2">
    <name type="scientific">Tritrichomonas musculus</name>
    <dbReference type="NCBI Taxonomy" id="1915356"/>
    <lineage>
        <taxon>Eukaryota</taxon>
        <taxon>Metamonada</taxon>
        <taxon>Parabasalia</taxon>
        <taxon>Tritrichomonadida</taxon>
        <taxon>Tritrichomonadidae</taxon>
        <taxon>Tritrichomonas</taxon>
    </lineage>
</organism>
<dbReference type="EMBL" id="JAPFFF010000014">
    <property type="protein sequence ID" value="KAK8870706.1"/>
    <property type="molecule type" value="Genomic_DNA"/>
</dbReference>
<keyword evidence="2" id="KW-1185">Reference proteome</keyword>
<name>A0ABR2IYL4_9EUKA</name>
<proteinExistence type="predicted"/>